<evidence type="ECO:0000313" key="9">
    <source>
        <dbReference type="Proteomes" id="UP000000490"/>
    </source>
</evidence>
<dbReference type="SUPFAM" id="SSF51161">
    <property type="entry name" value="Trimeric LpxA-like enzymes"/>
    <property type="match status" value="1"/>
</dbReference>
<dbReference type="InterPro" id="IPR011004">
    <property type="entry name" value="Trimer_LpxA-like_sf"/>
</dbReference>
<keyword evidence="6" id="KW-0012">Acyltransferase</keyword>
<evidence type="ECO:0000256" key="2">
    <source>
        <dbReference type="ARBA" id="ARBA00013235"/>
    </source>
</evidence>
<evidence type="ECO:0000256" key="6">
    <source>
        <dbReference type="ARBA" id="ARBA00023315"/>
    </source>
</evidence>
<dbReference type="PANTHER" id="PTHR43300:SF12">
    <property type="entry name" value="CHLORAMPHENICOL ACETYLTRANSFERASE"/>
    <property type="match status" value="1"/>
</dbReference>
<gene>
    <name evidence="8" type="ordered locus">F7308_0851</name>
</gene>
<dbReference type="EC" id="2.3.1.28" evidence="2"/>
<dbReference type="CDD" id="cd04647">
    <property type="entry name" value="LbH_MAT_like"/>
    <property type="match status" value="1"/>
</dbReference>
<sequence length="192" mass="20903">MKNGFYNQEELELLGLGSYGTNVLISRKSSIYGASRIHIGDNVRVDDFCVLSAGKGGIYIHSFIHIGVYSSLIGEGKITLKDYCNISSKVSVYSSNDDYSGRYMTNPLIPSQYTNVMVGDVIIGKHVIIGTNATILPAVVLNDGACVGAYSLIKDSCEEFAVYCGVPAKKIKSRSKDLLDKEKQFLVKVEAI</sequence>
<evidence type="ECO:0000256" key="4">
    <source>
        <dbReference type="ARBA" id="ARBA00022679"/>
    </source>
</evidence>
<dbReference type="InterPro" id="IPR001451">
    <property type="entry name" value="Hexapep"/>
</dbReference>
<evidence type="ECO:0000313" key="8">
    <source>
        <dbReference type="EMBL" id="AEI35778.1"/>
    </source>
</evidence>
<dbReference type="EMBL" id="CP002872">
    <property type="protein sequence ID" value="AEI35778.1"/>
    <property type="molecule type" value="Genomic_DNA"/>
</dbReference>
<reference evidence="8" key="1">
    <citation type="submission" date="2011-05" db="EMBL/GenBank/DDBJ databases">
        <authorList>
            <person name="Kuske C.R."/>
            <person name="Challacombe J.F."/>
            <person name="Siddaramappa S."/>
            <person name="Petersen J.M."/>
            <person name="Bruce D.C."/>
        </authorList>
    </citation>
    <scope>NUCLEOTIDE SEQUENCE</scope>
    <source>
        <strain evidence="8">TX077308</strain>
    </source>
</reference>
<dbReference type="Proteomes" id="UP000000490">
    <property type="component" value="Chromosome"/>
</dbReference>
<keyword evidence="9" id="KW-1185">Reference proteome</keyword>
<evidence type="ECO:0000256" key="7">
    <source>
        <dbReference type="ARBA" id="ARBA00047633"/>
    </source>
</evidence>
<dbReference type="PANTHER" id="PTHR43300">
    <property type="entry name" value="ACETYLTRANSFERASE"/>
    <property type="match status" value="1"/>
</dbReference>
<organism evidence="8 9">
    <name type="scientific">Francisella salina</name>
    <dbReference type="NCBI Taxonomy" id="573569"/>
    <lineage>
        <taxon>Bacteria</taxon>
        <taxon>Pseudomonadati</taxon>
        <taxon>Pseudomonadota</taxon>
        <taxon>Gammaproteobacteria</taxon>
        <taxon>Thiotrichales</taxon>
        <taxon>Francisellaceae</taxon>
        <taxon>Francisella</taxon>
    </lineage>
</organism>
<dbReference type="RefSeq" id="WP_013922617.1">
    <property type="nucleotide sequence ID" value="NC_015696.1"/>
</dbReference>
<dbReference type="Gene3D" id="2.160.10.10">
    <property type="entry name" value="Hexapeptide repeat proteins"/>
    <property type="match status" value="1"/>
</dbReference>
<evidence type="ECO:0000256" key="1">
    <source>
        <dbReference type="ARBA" id="ARBA00007274"/>
    </source>
</evidence>
<accession>A0ABM5M9B7</accession>
<comment type="catalytic activity">
    <reaction evidence="7">
        <text>chloramphenicol + acetyl-CoA = chloramphenicol 3-acetate + CoA</text>
        <dbReference type="Rhea" id="RHEA:18421"/>
        <dbReference type="ChEBI" id="CHEBI:16730"/>
        <dbReference type="ChEBI" id="CHEBI:17698"/>
        <dbReference type="ChEBI" id="CHEBI:57287"/>
        <dbReference type="ChEBI" id="CHEBI:57288"/>
        <dbReference type="EC" id="2.3.1.28"/>
    </reaction>
</comment>
<proteinExistence type="inferred from homology"/>
<keyword evidence="4 8" id="KW-0808">Transferase</keyword>
<keyword evidence="5" id="KW-0046">Antibiotic resistance</keyword>
<name>A0ABM5M9B7_FRAST</name>
<dbReference type="Pfam" id="PF00132">
    <property type="entry name" value="Hexapep"/>
    <property type="match status" value="1"/>
</dbReference>
<protein>
    <recommendedName>
        <fullName evidence="3">Chloramphenicol acetyltransferase</fullName>
        <ecNumber evidence="2">2.3.1.28</ecNumber>
    </recommendedName>
</protein>
<comment type="similarity">
    <text evidence="1">Belongs to the transferase hexapeptide repeat family.</text>
</comment>
<dbReference type="InterPro" id="IPR050179">
    <property type="entry name" value="Trans_hexapeptide_repeat"/>
</dbReference>
<evidence type="ECO:0000256" key="5">
    <source>
        <dbReference type="ARBA" id="ARBA00023251"/>
    </source>
</evidence>
<evidence type="ECO:0000256" key="3">
    <source>
        <dbReference type="ARBA" id="ARBA00020291"/>
    </source>
</evidence>
<dbReference type="GO" id="GO:0016740">
    <property type="term" value="F:transferase activity"/>
    <property type="evidence" value="ECO:0007669"/>
    <property type="project" value="UniProtKB-KW"/>
</dbReference>